<dbReference type="RefSeq" id="WP_164362341.1">
    <property type="nucleotide sequence ID" value="NZ_CP066776.1"/>
</dbReference>
<evidence type="ECO:0000256" key="3">
    <source>
        <dbReference type="ARBA" id="ARBA00022692"/>
    </source>
</evidence>
<dbReference type="Pfam" id="PF01040">
    <property type="entry name" value="UbiA"/>
    <property type="match status" value="1"/>
</dbReference>
<gene>
    <name evidence="6" type="ORF">G3M56_010100</name>
</gene>
<sequence length="309" mass="34284">MESTASNESALSFPRRFWRYQSERFPLVQHSPLVAAFSACAVIFPTLLADAVLPGWEAFAGAFIVCLWFFFQLRIADEFKDNEEDTQFRPYRPVPRGLIKLRELGILFVIGALIQAAVAWYLAPALLIILAIAWAYLALMSVEFFAGDWLKARPITYLWTHMLIMPLVDLFATACYWLPAGSHPGLPLVAFLAASFANGLVIEVGRKCRQPDDEEDGVPTYSKLWGRDRSVTVWLGCQIATGAFAILAALAAGTVWLVAAVLGAAFAYSLVQRRRFINGHHGKCIETASGIWTLALYLALGPLSWLLVR</sequence>
<evidence type="ECO:0000313" key="7">
    <source>
        <dbReference type="Proteomes" id="UP000475117"/>
    </source>
</evidence>
<evidence type="ECO:0000256" key="4">
    <source>
        <dbReference type="ARBA" id="ARBA00022989"/>
    </source>
</evidence>
<dbReference type="GO" id="GO:0016020">
    <property type="term" value="C:membrane"/>
    <property type="evidence" value="ECO:0007669"/>
    <property type="project" value="UniProtKB-SubCell"/>
</dbReference>
<dbReference type="KEGG" id="soa:G3M56_010100"/>
<keyword evidence="6" id="KW-0808">Transferase</keyword>
<dbReference type="EMBL" id="CP066776">
    <property type="protein sequence ID" value="QQL44244.1"/>
    <property type="molecule type" value="Genomic_DNA"/>
</dbReference>
<evidence type="ECO:0000256" key="5">
    <source>
        <dbReference type="ARBA" id="ARBA00023136"/>
    </source>
</evidence>
<dbReference type="InterPro" id="IPR044878">
    <property type="entry name" value="UbiA_sf"/>
</dbReference>
<name>A0A6B3L9C6_9BACT</name>
<dbReference type="InterPro" id="IPR000537">
    <property type="entry name" value="UbiA_prenyltransferase"/>
</dbReference>
<keyword evidence="2" id="KW-1003">Cell membrane</keyword>
<dbReference type="Gene3D" id="1.10.357.140">
    <property type="entry name" value="UbiA prenyltransferase"/>
    <property type="match status" value="1"/>
</dbReference>
<accession>A0A6B3L9C6</accession>
<evidence type="ECO:0000256" key="1">
    <source>
        <dbReference type="ARBA" id="ARBA00004141"/>
    </source>
</evidence>
<keyword evidence="5" id="KW-0472">Membrane</keyword>
<keyword evidence="3" id="KW-0812">Transmembrane</keyword>
<dbReference type="Proteomes" id="UP000475117">
    <property type="component" value="Chromosome"/>
</dbReference>
<keyword evidence="7" id="KW-1185">Reference proteome</keyword>
<evidence type="ECO:0000256" key="2">
    <source>
        <dbReference type="ARBA" id="ARBA00022475"/>
    </source>
</evidence>
<dbReference type="GO" id="GO:0016765">
    <property type="term" value="F:transferase activity, transferring alkyl or aryl (other than methyl) groups"/>
    <property type="evidence" value="ECO:0007669"/>
    <property type="project" value="InterPro"/>
</dbReference>
<comment type="subcellular location">
    <subcellularLocation>
        <location evidence="1">Membrane</location>
        <topology evidence="1">Multi-pass membrane protein</topology>
    </subcellularLocation>
</comment>
<dbReference type="AlphaFoldDB" id="A0A6B3L9C6"/>
<keyword evidence="4" id="KW-1133">Transmembrane helix</keyword>
<reference evidence="6 7" key="1">
    <citation type="submission" date="2020-12" db="EMBL/GenBank/DDBJ databases">
        <title>Sulforoseuscoccus oceanibium gen. nov., sp. nov., a representative of the phylum Verrucomicrobia with special cytoplasmic membrane, and proposal of Sulforoseuscoccusaceae fam. nov.</title>
        <authorList>
            <person name="Xi F."/>
        </authorList>
    </citation>
    <scope>NUCLEOTIDE SEQUENCE [LARGE SCALE GENOMIC DNA]</scope>
    <source>
        <strain evidence="6 7">T37</strain>
    </source>
</reference>
<proteinExistence type="predicted"/>
<evidence type="ECO:0000313" key="6">
    <source>
        <dbReference type="EMBL" id="QQL44244.1"/>
    </source>
</evidence>
<protein>
    <submittedName>
        <fullName evidence="6">UbiA family prenyltransferase</fullName>
    </submittedName>
</protein>
<organism evidence="6 7">
    <name type="scientific">Sulfuriroseicoccus oceanibius</name>
    <dbReference type="NCBI Taxonomy" id="2707525"/>
    <lineage>
        <taxon>Bacteria</taxon>
        <taxon>Pseudomonadati</taxon>
        <taxon>Verrucomicrobiota</taxon>
        <taxon>Verrucomicrobiia</taxon>
        <taxon>Verrucomicrobiales</taxon>
        <taxon>Verrucomicrobiaceae</taxon>
        <taxon>Sulfuriroseicoccus</taxon>
    </lineage>
</organism>